<reference evidence="10" key="2">
    <citation type="journal article" date="2020" name="Nat. Commun.">
        <title>Large-scale genome sequencing of mycorrhizal fungi provides insights into the early evolution of symbiotic traits.</title>
        <authorList>
            <person name="Miyauchi S."/>
            <person name="Kiss E."/>
            <person name="Kuo A."/>
            <person name="Drula E."/>
            <person name="Kohler A."/>
            <person name="Sanchez-Garcia M."/>
            <person name="Morin E."/>
            <person name="Andreopoulos B."/>
            <person name="Barry K.W."/>
            <person name="Bonito G."/>
            <person name="Buee M."/>
            <person name="Carver A."/>
            <person name="Chen C."/>
            <person name="Cichocki N."/>
            <person name="Clum A."/>
            <person name="Culley D."/>
            <person name="Crous P.W."/>
            <person name="Fauchery L."/>
            <person name="Girlanda M."/>
            <person name="Hayes R.D."/>
            <person name="Keri Z."/>
            <person name="LaButti K."/>
            <person name="Lipzen A."/>
            <person name="Lombard V."/>
            <person name="Magnuson J."/>
            <person name="Maillard F."/>
            <person name="Murat C."/>
            <person name="Nolan M."/>
            <person name="Ohm R.A."/>
            <person name="Pangilinan J."/>
            <person name="Pereira M.F."/>
            <person name="Perotto S."/>
            <person name="Peter M."/>
            <person name="Pfister S."/>
            <person name="Riley R."/>
            <person name="Sitrit Y."/>
            <person name="Stielow J.B."/>
            <person name="Szollosi G."/>
            <person name="Zifcakova L."/>
            <person name="Stursova M."/>
            <person name="Spatafora J.W."/>
            <person name="Tedersoo L."/>
            <person name="Vaario L.M."/>
            <person name="Yamada A."/>
            <person name="Yan M."/>
            <person name="Wang P."/>
            <person name="Xu J."/>
            <person name="Bruns T."/>
            <person name="Baldrian P."/>
            <person name="Vilgalys R."/>
            <person name="Dunand C."/>
            <person name="Henrissat B."/>
            <person name="Grigoriev I.V."/>
            <person name="Hibbett D."/>
            <person name="Nagy L.G."/>
            <person name="Martin F.M."/>
        </authorList>
    </citation>
    <scope>NUCLEOTIDE SEQUENCE</scope>
    <source>
        <strain evidence="10">Prilba</strain>
    </source>
</reference>
<evidence type="ECO:0000256" key="4">
    <source>
        <dbReference type="ARBA" id="ARBA00016219"/>
    </source>
</evidence>
<evidence type="ECO:0000313" key="10">
    <source>
        <dbReference type="EMBL" id="KAF8485390.1"/>
    </source>
</evidence>
<evidence type="ECO:0000256" key="6">
    <source>
        <dbReference type="ARBA" id="ARBA00023027"/>
    </source>
</evidence>
<keyword evidence="11" id="KW-1185">Reference proteome</keyword>
<sequence length="402" mass="44327">MHEPQANQPQAVHFGAGNIGRGFIGALLAESGYFVVFADVDKNLLKELNSHDSYEVHLLTEKEQTEEVHSFAGASSQKEEVPHFIASPHTRLITTAVGPAILEKIAPAIAKGLKERRLAGGGVLNVIACENMVHQTETLKKYVQSHLSDEENAWLSDQIGFANCSVDRIVPAPTSRYAKNPLDVGVEEFSEWVVDKTLLRGPIDPPVQGMTLTDSLQAYIERKLFTLNCGHAITAYLGFVYGLERVDQALANEEIMEDVRGALREGGAALVKRHGFDAEEHERYVEHVFARFANPKLHDDVERVGRQPLRKLSKGDRLLGPTVIAREYGLPIDHLARGIAAAFLFDVKSDPQSVQMIGRINEVGIERAVAEYTGIEGGSEEHDKIIGAYNKFKLKGNLVGHR</sequence>
<dbReference type="InterPro" id="IPR036291">
    <property type="entry name" value="NAD(P)-bd_dom_sf"/>
</dbReference>
<evidence type="ECO:0000259" key="9">
    <source>
        <dbReference type="Pfam" id="PF08125"/>
    </source>
</evidence>
<name>A0A9P5N3F4_9AGAM</name>
<dbReference type="NCBIfam" id="NF002646">
    <property type="entry name" value="PRK02318.1-2"/>
    <property type="match status" value="1"/>
</dbReference>
<evidence type="ECO:0000256" key="1">
    <source>
        <dbReference type="ARBA" id="ARBA00006541"/>
    </source>
</evidence>
<dbReference type="InterPro" id="IPR013118">
    <property type="entry name" value="Mannitol_DH_C"/>
</dbReference>
<dbReference type="GO" id="GO:0008926">
    <property type="term" value="F:mannitol-1-phosphate 5-dehydrogenase activity"/>
    <property type="evidence" value="ECO:0007669"/>
    <property type="project" value="UniProtKB-EC"/>
</dbReference>
<comment type="subunit">
    <text evidence="2">Monomer.</text>
</comment>
<dbReference type="Gene3D" id="1.10.1040.10">
    <property type="entry name" value="N-(1-d-carboxylethyl)-l-norvaline Dehydrogenase, domain 2"/>
    <property type="match status" value="1"/>
</dbReference>
<dbReference type="NCBIfam" id="NF002652">
    <property type="entry name" value="PRK02318.2-5"/>
    <property type="match status" value="1"/>
</dbReference>
<evidence type="ECO:0000256" key="5">
    <source>
        <dbReference type="ARBA" id="ARBA00023002"/>
    </source>
</evidence>
<organism evidence="10 11">
    <name type="scientific">Russula ochroleuca</name>
    <dbReference type="NCBI Taxonomy" id="152965"/>
    <lineage>
        <taxon>Eukaryota</taxon>
        <taxon>Fungi</taxon>
        <taxon>Dikarya</taxon>
        <taxon>Basidiomycota</taxon>
        <taxon>Agaricomycotina</taxon>
        <taxon>Agaricomycetes</taxon>
        <taxon>Russulales</taxon>
        <taxon>Russulaceae</taxon>
        <taxon>Russula</taxon>
    </lineage>
</organism>
<proteinExistence type="inferred from homology"/>
<reference evidence="10" key="1">
    <citation type="submission" date="2019-10" db="EMBL/GenBank/DDBJ databases">
        <authorList>
            <consortium name="DOE Joint Genome Institute"/>
            <person name="Kuo A."/>
            <person name="Miyauchi S."/>
            <person name="Kiss E."/>
            <person name="Drula E."/>
            <person name="Kohler A."/>
            <person name="Sanchez-Garcia M."/>
            <person name="Andreopoulos B."/>
            <person name="Barry K.W."/>
            <person name="Bonito G."/>
            <person name="Buee M."/>
            <person name="Carver A."/>
            <person name="Chen C."/>
            <person name="Cichocki N."/>
            <person name="Clum A."/>
            <person name="Culley D."/>
            <person name="Crous P.W."/>
            <person name="Fauchery L."/>
            <person name="Girlanda M."/>
            <person name="Hayes R."/>
            <person name="Keri Z."/>
            <person name="LaButti K."/>
            <person name="Lipzen A."/>
            <person name="Lombard V."/>
            <person name="Magnuson J."/>
            <person name="Maillard F."/>
            <person name="Morin E."/>
            <person name="Murat C."/>
            <person name="Nolan M."/>
            <person name="Ohm R."/>
            <person name="Pangilinan J."/>
            <person name="Pereira M."/>
            <person name="Perotto S."/>
            <person name="Peter M."/>
            <person name="Riley R."/>
            <person name="Sitrit Y."/>
            <person name="Stielow B."/>
            <person name="Szollosi G."/>
            <person name="Zifcakova L."/>
            <person name="Stursova M."/>
            <person name="Spatafora J.W."/>
            <person name="Tedersoo L."/>
            <person name="Vaario L.-M."/>
            <person name="Yamada A."/>
            <person name="Yan M."/>
            <person name="Wang P."/>
            <person name="Xu J."/>
            <person name="Bruns T."/>
            <person name="Baldrian P."/>
            <person name="Vilgalys R."/>
            <person name="Henrissat B."/>
            <person name="Grigoriev I.V."/>
            <person name="Hibbett D."/>
            <person name="Nagy L.G."/>
            <person name="Martin F.M."/>
        </authorList>
    </citation>
    <scope>NUCLEOTIDE SEQUENCE</scope>
    <source>
        <strain evidence="10">Prilba</strain>
    </source>
</reference>
<dbReference type="SUPFAM" id="SSF48179">
    <property type="entry name" value="6-phosphogluconate dehydrogenase C-terminal domain-like"/>
    <property type="match status" value="1"/>
</dbReference>
<dbReference type="PANTHER" id="PTHR30524">
    <property type="entry name" value="MANNITOL-1-PHOSPHATE 5-DEHYDROGENASE"/>
    <property type="match status" value="1"/>
</dbReference>
<evidence type="ECO:0000313" key="11">
    <source>
        <dbReference type="Proteomes" id="UP000759537"/>
    </source>
</evidence>
<dbReference type="HAMAP" id="MF_00196">
    <property type="entry name" value="Mannitol_dehydrog"/>
    <property type="match status" value="1"/>
</dbReference>
<keyword evidence="6" id="KW-0520">NAD</keyword>
<dbReference type="Proteomes" id="UP000759537">
    <property type="component" value="Unassembled WGS sequence"/>
</dbReference>
<dbReference type="InterPro" id="IPR008927">
    <property type="entry name" value="6-PGluconate_DH-like_C_sf"/>
</dbReference>
<dbReference type="InterPro" id="IPR023028">
    <property type="entry name" value="Mannitol_1_phos_5_DH"/>
</dbReference>
<comment type="catalytic activity">
    <reaction evidence="7">
        <text>D-mannitol 1-phosphate + NAD(+) = beta-D-fructose 6-phosphate + NADH + H(+)</text>
        <dbReference type="Rhea" id="RHEA:19661"/>
        <dbReference type="ChEBI" id="CHEBI:15378"/>
        <dbReference type="ChEBI" id="CHEBI:57540"/>
        <dbReference type="ChEBI" id="CHEBI:57634"/>
        <dbReference type="ChEBI" id="CHEBI:57945"/>
        <dbReference type="ChEBI" id="CHEBI:61381"/>
        <dbReference type="EC" id="1.1.1.17"/>
    </reaction>
</comment>
<protein>
    <recommendedName>
        <fullName evidence="4">Mannitol-1-phosphate 5-dehydrogenase</fullName>
        <ecNumber evidence="3">1.1.1.17</ecNumber>
    </recommendedName>
</protein>
<dbReference type="SUPFAM" id="SSF51735">
    <property type="entry name" value="NAD(P)-binding Rossmann-fold domains"/>
    <property type="match status" value="1"/>
</dbReference>
<dbReference type="InterPro" id="IPR023027">
    <property type="entry name" value="Mannitol_DH_CS"/>
</dbReference>
<dbReference type="EC" id="1.1.1.17" evidence="3"/>
<dbReference type="PROSITE" id="PS00974">
    <property type="entry name" value="MANNITOL_DHGENASE"/>
    <property type="match status" value="1"/>
</dbReference>
<comment type="caution">
    <text evidence="10">The sequence shown here is derived from an EMBL/GenBank/DDBJ whole genome shotgun (WGS) entry which is preliminary data.</text>
</comment>
<dbReference type="GO" id="GO:0005829">
    <property type="term" value="C:cytosol"/>
    <property type="evidence" value="ECO:0007669"/>
    <property type="project" value="TreeGrafter"/>
</dbReference>
<dbReference type="OrthoDB" id="418169at2759"/>
<evidence type="ECO:0000256" key="7">
    <source>
        <dbReference type="ARBA" id="ARBA00048615"/>
    </source>
</evidence>
<keyword evidence="5" id="KW-0560">Oxidoreductase</keyword>
<feature type="domain" description="Mannitol dehydrogenase N-terminal" evidence="8">
    <location>
        <begin position="10"/>
        <end position="197"/>
    </location>
</feature>
<comment type="similarity">
    <text evidence="1">Belongs to the mannitol dehydrogenase family.</text>
</comment>
<evidence type="ECO:0000256" key="2">
    <source>
        <dbReference type="ARBA" id="ARBA00011245"/>
    </source>
</evidence>
<dbReference type="PANTHER" id="PTHR30524:SF0">
    <property type="entry name" value="ALTRONATE OXIDOREDUCTASE-RELATED"/>
    <property type="match status" value="1"/>
</dbReference>
<dbReference type="GO" id="GO:0019592">
    <property type="term" value="P:mannitol catabolic process"/>
    <property type="evidence" value="ECO:0007669"/>
    <property type="project" value="TreeGrafter"/>
</dbReference>
<accession>A0A9P5N3F4</accession>
<dbReference type="InterPro" id="IPR013328">
    <property type="entry name" value="6PGD_dom2"/>
</dbReference>
<gene>
    <name evidence="10" type="ORF">DFH94DRAFT_276053</name>
</gene>
<evidence type="ECO:0000256" key="3">
    <source>
        <dbReference type="ARBA" id="ARBA00012939"/>
    </source>
</evidence>
<dbReference type="Pfam" id="PF01232">
    <property type="entry name" value="Mannitol_dh"/>
    <property type="match status" value="1"/>
</dbReference>
<dbReference type="InterPro" id="IPR013131">
    <property type="entry name" value="Mannitol_DH_N"/>
</dbReference>
<dbReference type="InterPro" id="IPR000669">
    <property type="entry name" value="Mannitol_DH"/>
</dbReference>
<dbReference type="PRINTS" id="PR00084">
    <property type="entry name" value="MTLDHDRGNASE"/>
</dbReference>
<dbReference type="Gene3D" id="3.40.50.720">
    <property type="entry name" value="NAD(P)-binding Rossmann-like Domain"/>
    <property type="match status" value="1"/>
</dbReference>
<dbReference type="AlphaFoldDB" id="A0A9P5N3F4"/>
<feature type="domain" description="Mannitol dehydrogenase C-terminal" evidence="9">
    <location>
        <begin position="216"/>
        <end position="356"/>
    </location>
</feature>
<dbReference type="EMBL" id="WHVB01000003">
    <property type="protein sequence ID" value="KAF8485390.1"/>
    <property type="molecule type" value="Genomic_DNA"/>
</dbReference>
<evidence type="ECO:0000259" key="8">
    <source>
        <dbReference type="Pfam" id="PF01232"/>
    </source>
</evidence>
<dbReference type="Pfam" id="PF08125">
    <property type="entry name" value="Mannitol_dh_C"/>
    <property type="match status" value="1"/>
</dbReference>